<dbReference type="Gene3D" id="3.10.450.540">
    <property type="match status" value="1"/>
</dbReference>
<reference evidence="2 3" key="1">
    <citation type="submission" date="2018-09" db="EMBL/GenBank/DDBJ databases">
        <title>Complete genome sequence of Euzebya sp. DY32-46 isolated from seawater of Pacific Ocean.</title>
        <authorList>
            <person name="Xu L."/>
            <person name="Wu Y.-H."/>
            <person name="Xu X.-W."/>
        </authorList>
    </citation>
    <scope>NUCLEOTIDE SEQUENCE [LARGE SCALE GENOMIC DNA]</scope>
    <source>
        <strain evidence="2 3">DY32-46</strain>
    </source>
</reference>
<accession>A0A346XZY2</accession>
<dbReference type="AlphaFoldDB" id="A0A346XZY2"/>
<sequence length="325" mass="33066">MLLGVGVLVLGLLAMVVIGGQADDTPPAEGVAATAAADGPSSRDDATDSTADGAPEVADPDPVEGDQLPDANTAADTGGTDAEPSAGSGSGEVGTIDPELQGAAGFAVQFANSYLNYDEAQPDVRARELAAYLAPGLDAQLGWSGTGRQLAALVIALRAEPTEDGAVVVTVAAQVTGTDAPRWVHLAVPLRQDDRARWAVTAPPAFVPRPSPGNPTVPATPASDDELGAQLTDAVTQAFVAFGTSATVDLPGITAEDARIRGLDGQFAFVRLAELVVHDGDDTARTATARVVWRNDIAGGEIEQTYRLDLTAAGNAWLIGAITIG</sequence>
<dbReference type="RefSeq" id="WP_164710591.1">
    <property type="nucleotide sequence ID" value="NZ_CP031165.1"/>
</dbReference>
<dbReference type="CDD" id="cd16386">
    <property type="entry name" value="TcpC_N"/>
    <property type="match status" value="1"/>
</dbReference>
<evidence type="ECO:0008006" key="4">
    <source>
        <dbReference type="Google" id="ProtNLM"/>
    </source>
</evidence>
<gene>
    <name evidence="2" type="ORF">DVS28_a3103</name>
</gene>
<dbReference type="CDD" id="cd16428">
    <property type="entry name" value="TcpC_C"/>
    <property type="match status" value="1"/>
</dbReference>
<keyword evidence="3" id="KW-1185">Reference proteome</keyword>
<feature type="compositionally biased region" description="Low complexity" evidence="1">
    <location>
        <begin position="70"/>
        <end position="82"/>
    </location>
</feature>
<evidence type="ECO:0000313" key="2">
    <source>
        <dbReference type="EMBL" id="AXV07779.1"/>
    </source>
</evidence>
<dbReference type="Pfam" id="PF12642">
    <property type="entry name" value="TpcC"/>
    <property type="match status" value="1"/>
</dbReference>
<dbReference type="EMBL" id="CP031165">
    <property type="protein sequence ID" value="AXV07779.1"/>
    <property type="molecule type" value="Genomic_DNA"/>
</dbReference>
<evidence type="ECO:0000256" key="1">
    <source>
        <dbReference type="SAM" id="MobiDB-lite"/>
    </source>
</evidence>
<dbReference type="KEGG" id="euz:DVS28_a3103"/>
<proteinExistence type="predicted"/>
<name>A0A346XZY2_9ACTN</name>
<protein>
    <recommendedName>
        <fullName evidence="4">Conjugative transposon protein TcpC</fullName>
    </recommendedName>
</protein>
<feature type="region of interest" description="Disordered" evidence="1">
    <location>
        <begin position="26"/>
        <end position="97"/>
    </location>
</feature>
<organism evidence="2 3">
    <name type="scientific">Euzebya pacifica</name>
    <dbReference type="NCBI Taxonomy" id="1608957"/>
    <lineage>
        <taxon>Bacteria</taxon>
        <taxon>Bacillati</taxon>
        <taxon>Actinomycetota</taxon>
        <taxon>Nitriliruptoria</taxon>
        <taxon>Euzebyales</taxon>
    </lineage>
</organism>
<evidence type="ECO:0000313" key="3">
    <source>
        <dbReference type="Proteomes" id="UP000264006"/>
    </source>
</evidence>
<dbReference type="InterPro" id="IPR035628">
    <property type="entry name" value="TcpC_C"/>
</dbReference>
<dbReference type="InterPro" id="IPR024735">
    <property type="entry name" value="TcpC"/>
</dbReference>
<dbReference type="Proteomes" id="UP000264006">
    <property type="component" value="Chromosome"/>
</dbReference>